<evidence type="ECO:0000256" key="5">
    <source>
        <dbReference type="HAMAP-Rule" id="MF_01692"/>
    </source>
</evidence>
<evidence type="ECO:0000313" key="7">
    <source>
        <dbReference type="EMBL" id="MCZ8511257.1"/>
    </source>
</evidence>
<dbReference type="InterPro" id="IPR011650">
    <property type="entry name" value="Peptidase_M20_dimer"/>
</dbReference>
<keyword evidence="2 5" id="KW-0378">Hydrolase</keyword>
<comment type="caution">
    <text evidence="7">The sequence shown here is derived from an EMBL/GenBank/DDBJ whole genome shotgun (WGS) entry which is preliminary data.</text>
</comment>
<gene>
    <name evidence="7" type="ORF">O9H85_02130</name>
</gene>
<dbReference type="InterPro" id="IPR036264">
    <property type="entry name" value="Bact_exopeptidase_dim_dom"/>
</dbReference>
<evidence type="ECO:0000256" key="3">
    <source>
        <dbReference type="ARBA" id="ARBA00022915"/>
    </source>
</evidence>
<comment type="pathway">
    <text evidence="5">Amino-acid biosynthesis; L-lysine biosynthesis via DAP pathway; LL-2,6-diaminopimelate from (S)-tetrahydrodipicolinate (acetylase route): step 3/3.</text>
</comment>
<feature type="active site" description="Proton acceptor" evidence="5">
    <location>
        <position position="131"/>
    </location>
</feature>
<evidence type="ECO:0000256" key="2">
    <source>
        <dbReference type="ARBA" id="ARBA00022801"/>
    </source>
</evidence>
<dbReference type="EC" id="3.5.1.47" evidence="5"/>
<evidence type="ECO:0000256" key="4">
    <source>
        <dbReference type="ARBA" id="ARBA00023154"/>
    </source>
</evidence>
<evidence type="ECO:0000313" key="8">
    <source>
        <dbReference type="Proteomes" id="UP001527882"/>
    </source>
</evidence>
<keyword evidence="1 5" id="KW-0028">Amino-acid biosynthesis</keyword>
<dbReference type="PANTHER" id="PTHR11014">
    <property type="entry name" value="PEPTIDASE M20 FAMILY MEMBER"/>
    <property type="match status" value="1"/>
</dbReference>
<dbReference type="InterPro" id="IPR002933">
    <property type="entry name" value="Peptidase_M20"/>
</dbReference>
<dbReference type="RefSeq" id="WP_269879816.1">
    <property type="nucleotide sequence ID" value="NZ_JAQAGZ010000001.1"/>
</dbReference>
<dbReference type="CDD" id="cd05670">
    <property type="entry name" value="M20_Acy1_YkuR-like"/>
    <property type="match status" value="1"/>
</dbReference>
<dbReference type="Pfam" id="PF01546">
    <property type="entry name" value="Peptidase_M20"/>
    <property type="match status" value="1"/>
</dbReference>
<dbReference type="EMBL" id="JAQAGZ010000001">
    <property type="protein sequence ID" value="MCZ8511257.1"/>
    <property type="molecule type" value="Genomic_DNA"/>
</dbReference>
<dbReference type="Proteomes" id="UP001527882">
    <property type="component" value="Unassembled WGS sequence"/>
</dbReference>
<dbReference type="InterPro" id="IPR023905">
    <property type="entry name" value="AcetylDAP_deacetylase"/>
</dbReference>
<organism evidence="7 8">
    <name type="scientific">Paenibacillus gyeongsangnamensis</name>
    <dbReference type="NCBI Taxonomy" id="3388067"/>
    <lineage>
        <taxon>Bacteria</taxon>
        <taxon>Bacillati</taxon>
        <taxon>Bacillota</taxon>
        <taxon>Bacilli</taxon>
        <taxon>Bacillales</taxon>
        <taxon>Paenibacillaceae</taxon>
        <taxon>Paenibacillus</taxon>
    </lineage>
</organism>
<sequence>MSVQAISSFAAIRRQLHQIPEPGFQEFKTQRFLLDYFASLPQERIEVRTWRTGILVNVRGTNPQRRYGYRADMDGLPIAEDTGYDFRSTHPGFMHACGHDLHMSIGLGVLTHFAANPIRDDLTFIFQPAEEGPGGAKPMLEAEELRDWMPDEIFALHIAPEYPVGTIATKPGILFANTSELFIDLKGKGGHAAFPHNANDMVIAACQLVGQLQTVISRNVNPLDSAVITIGKIEGGTKQNIIAENARLEGTIRTLSAETMSLVKSRIEALVQGIEAGFGCRASIDYGSNYRQVFNEAKLTGEFMDWIRGTQQDRVQLIECTEAMTGEDFGYFLEDIPGFMFWLGVNTPYGLHHAKLEPDEAAIDVAIGLLSRFLTWKSEQPV</sequence>
<keyword evidence="4 5" id="KW-0457">Lysine biosynthesis</keyword>
<dbReference type="Gene3D" id="3.30.70.360">
    <property type="match status" value="1"/>
</dbReference>
<dbReference type="Pfam" id="PF07687">
    <property type="entry name" value="M20_dimer"/>
    <property type="match status" value="1"/>
</dbReference>
<dbReference type="SUPFAM" id="SSF55031">
    <property type="entry name" value="Bacterial exopeptidase dimerisation domain"/>
    <property type="match status" value="1"/>
</dbReference>
<proteinExistence type="inferred from homology"/>
<dbReference type="PANTHER" id="PTHR11014:SF98">
    <property type="entry name" value="N-ACETYLDIAMINOPIMELATE DEACETYLASE"/>
    <property type="match status" value="1"/>
</dbReference>
<accession>A0ABT4Q302</accession>
<dbReference type="PIRSF" id="PIRSF005962">
    <property type="entry name" value="Pept_M20D_amidohydro"/>
    <property type="match status" value="1"/>
</dbReference>
<dbReference type="HAMAP" id="MF_01692">
    <property type="entry name" value="DapEL"/>
    <property type="match status" value="1"/>
</dbReference>
<evidence type="ECO:0000256" key="1">
    <source>
        <dbReference type="ARBA" id="ARBA00022605"/>
    </source>
</evidence>
<dbReference type="InterPro" id="IPR017439">
    <property type="entry name" value="Amidohydrolase"/>
</dbReference>
<reference evidence="7 8" key="1">
    <citation type="submission" date="2022-12" db="EMBL/GenBank/DDBJ databases">
        <title>Draft genome sequence of Paenibacillus sp. dW9.</title>
        <authorList>
            <person name="Choi E.-W."/>
            <person name="Kim D.-U."/>
        </authorList>
    </citation>
    <scope>NUCLEOTIDE SEQUENCE [LARGE SCALE GENOMIC DNA]</scope>
    <source>
        <strain evidence="8">dW9</strain>
    </source>
</reference>
<name>A0ABT4Q302_9BACL</name>
<dbReference type="NCBIfam" id="TIGR01891">
    <property type="entry name" value="amidohydrolases"/>
    <property type="match status" value="1"/>
</dbReference>
<feature type="domain" description="Peptidase M20 dimerisation" evidence="6">
    <location>
        <begin position="183"/>
        <end position="272"/>
    </location>
</feature>
<comment type="similarity">
    <text evidence="5">Belongs to the peptidase M20A family. N-acetyldiaminopimelate deacetylase subfamily.</text>
</comment>
<feature type="active site" evidence="5">
    <location>
        <position position="72"/>
    </location>
</feature>
<dbReference type="SUPFAM" id="SSF53187">
    <property type="entry name" value="Zn-dependent exopeptidases"/>
    <property type="match status" value="1"/>
</dbReference>
<keyword evidence="8" id="KW-1185">Reference proteome</keyword>
<protein>
    <recommendedName>
        <fullName evidence="5">N-acetyldiaminopimelate deacetylase</fullName>
        <ecNumber evidence="5">3.5.1.47</ecNumber>
    </recommendedName>
</protein>
<comment type="function">
    <text evidence="5">Catalyzes the conversion of N-acetyl-diaminopimelate to diaminopimelate and acetate.</text>
</comment>
<evidence type="ECO:0000259" key="6">
    <source>
        <dbReference type="Pfam" id="PF07687"/>
    </source>
</evidence>
<comment type="catalytic activity">
    <reaction evidence="5">
        <text>N-acetyl-(2S,6S)-2,6-diaminopimelate + H2O = (2S,6S)-2,6-diaminopimelate + acetate</text>
        <dbReference type="Rhea" id="RHEA:20405"/>
        <dbReference type="ChEBI" id="CHEBI:15377"/>
        <dbReference type="ChEBI" id="CHEBI:30089"/>
        <dbReference type="ChEBI" id="CHEBI:57609"/>
        <dbReference type="ChEBI" id="CHEBI:58767"/>
        <dbReference type="EC" id="3.5.1.47"/>
    </reaction>
</comment>
<dbReference type="Gene3D" id="3.40.630.10">
    <property type="entry name" value="Zn peptidases"/>
    <property type="match status" value="1"/>
</dbReference>
<keyword evidence="3 5" id="KW-0220">Diaminopimelate biosynthesis</keyword>